<comment type="similarity">
    <text evidence="3 9">Belongs to the 2-oxoacid dehydrogenase family.</text>
</comment>
<dbReference type="eggNOG" id="KOG0559">
    <property type="taxonomic scope" value="Eukaryota"/>
</dbReference>
<name>A7AQM6_BABBO</name>
<sequence>MVSCSSLIGAVMRRCVPGPLASYRLLSKIPGGCGVLDRHFNGFRSLHVSSTLLEVKTMKLPSLGDSISEGTLSEWKKNVGESVEVDEPIAIVETDKVTVDINSTLSGVIVKQHYEVDDTVLVGKPFIDVDAGGSAAAPAETASGVDSKSPEPVAEVKADEPAPTETRVCYQLSLHNVQVQMTRMRKRIGERLKESQQTTVMLSTFNECDMDAIMALRKELNESGKYPVKLGYVSAYMKASTMALLKMPIMNSYIEGDDIVTKHFVDISVAVATPTGLVVPVIRNCEGKSWIELEQQLVDAAAKGREGRLTVADMTGGTFTISNGGVYGSVLSTPIINPPQSSILGMHSIIKRCVVRDDQMVIRPIMNLALSYDHRLIDGREAVQFLIAIKEAIENPKVLLEN</sequence>
<dbReference type="STRING" id="5865.A7AQM6"/>
<protein>
    <recommendedName>
        <fullName evidence="9">Dihydrolipoamide acetyltransferase component of pyruvate dehydrogenase complex</fullName>
        <ecNumber evidence="9">2.3.1.-</ecNumber>
    </recommendedName>
</protein>
<keyword evidence="5 9" id="KW-0808">Transferase</keyword>
<dbReference type="PANTHER" id="PTHR43416:SF5">
    <property type="entry name" value="DIHYDROLIPOYLLYSINE-RESIDUE SUCCINYLTRANSFERASE COMPONENT OF 2-OXOGLUTARATE DEHYDROGENASE COMPLEX, MITOCHONDRIAL"/>
    <property type="match status" value="1"/>
</dbReference>
<dbReference type="InterPro" id="IPR003016">
    <property type="entry name" value="2-oxoA_DH_lipoyl-BS"/>
</dbReference>
<evidence type="ECO:0000256" key="2">
    <source>
        <dbReference type="ARBA" id="ARBA00005145"/>
    </source>
</evidence>
<evidence type="ECO:0000313" key="13">
    <source>
        <dbReference type="Proteomes" id="UP000002173"/>
    </source>
</evidence>
<gene>
    <name evidence="12" type="ORF">BBOV_IV004840</name>
</gene>
<comment type="pathway">
    <text evidence="2">Amino-acid degradation; L-lysine degradation via saccharopine pathway; glutaryl-CoA from L-lysine: step 6/6.</text>
</comment>
<evidence type="ECO:0000313" key="12">
    <source>
        <dbReference type="EMBL" id="EDO06845.1"/>
    </source>
</evidence>
<dbReference type="Gene3D" id="3.30.559.10">
    <property type="entry name" value="Chloramphenicol acetyltransferase-like domain"/>
    <property type="match status" value="1"/>
</dbReference>
<dbReference type="VEuPathDB" id="PiroplasmaDB:BBOV_IV004840"/>
<dbReference type="SUPFAM" id="SSF52777">
    <property type="entry name" value="CoA-dependent acyltransferases"/>
    <property type="match status" value="1"/>
</dbReference>
<comment type="cofactor">
    <cofactor evidence="1 9">
        <name>(R)-lipoate</name>
        <dbReference type="ChEBI" id="CHEBI:83088"/>
    </cofactor>
</comment>
<dbReference type="OMA" id="NMPQTAV"/>
<dbReference type="GO" id="GO:0004149">
    <property type="term" value="F:dihydrolipoyllysine-residue succinyltransferase activity"/>
    <property type="evidence" value="ECO:0007669"/>
    <property type="project" value="TreeGrafter"/>
</dbReference>
<keyword evidence="4" id="KW-0816">Tricarboxylic acid cycle</keyword>
<evidence type="ECO:0000256" key="3">
    <source>
        <dbReference type="ARBA" id="ARBA00007317"/>
    </source>
</evidence>
<dbReference type="CDD" id="cd06849">
    <property type="entry name" value="lipoyl_domain"/>
    <property type="match status" value="1"/>
</dbReference>
<accession>A7AQM6</accession>
<feature type="region of interest" description="Disordered" evidence="10">
    <location>
        <begin position="137"/>
        <end position="161"/>
    </location>
</feature>
<organism evidence="12 13">
    <name type="scientific">Babesia bovis</name>
    <dbReference type="NCBI Taxonomy" id="5865"/>
    <lineage>
        <taxon>Eukaryota</taxon>
        <taxon>Sar</taxon>
        <taxon>Alveolata</taxon>
        <taxon>Apicomplexa</taxon>
        <taxon>Aconoidasida</taxon>
        <taxon>Piroplasmida</taxon>
        <taxon>Babesiidae</taxon>
        <taxon>Babesia</taxon>
    </lineage>
</organism>
<keyword evidence="6 9" id="KW-0450">Lipoyl</keyword>
<dbReference type="InterPro" id="IPR001078">
    <property type="entry name" value="2-oxoacid_DH_actylTfrase"/>
</dbReference>
<dbReference type="GO" id="GO:0005739">
    <property type="term" value="C:mitochondrion"/>
    <property type="evidence" value="ECO:0007669"/>
    <property type="project" value="TreeGrafter"/>
</dbReference>
<dbReference type="EMBL" id="AAXT01000002">
    <property type="protein sequence ID" value="EDO06845.1"/>
    <property type="molecule type" value="Genomic_DNA"/>
</dbReference>
<keyword evidence="7" id="KW-0809">Transit peptide</keyword>
<evidence type="ECO:0000256" key="7">
    <source>
        <dbReference type="ARBA" id="ARBA00022946"/>
    </source>
</evidence>
<dbReference type="EC" id="2.3.1.-" evidence="9"/>
<dbReference type="PROSITE" id="PS50968">
    <property type="entry name" value="BIOTINYL_LIPOYL"/>
    <property type="match status" value="1"/>
</dbReference>
<reference evidence="13" key="3">
    <citation type="journal article" date="2021" name="Int. J. Parasitol.">
        <title>Comparative analysis of gene expression between Babesia bovis blood stages and kinetes allowed by improved genome annotation.</title>
        <authorList>
            <person name="Ueti M.W."/>
            <person name="Johnson W.C."/>
            <person name="Kappmeyer L.S."/>
            <person name="Herndon D.R."/>
            <person name="Mousel M.R."/>
            <person name="Reif K.E."/>
            <person name="Taus N.S."/>
            <person name="Ifeonu O.O."/>
            <person name="Silva J.C."/>
            <person name="Suarez C.E."/>
            <person name="Brayton K.A."/>
        </authorList>
    </citation>
    <scope>NUCLEOTIDE SEQUENCE [LARGE SCALE GENOMIC DNA]</scope>
</reference>
<evidence type="ECO:0000256" key="4">
    <source>
        <dbReference type="ARBA" id="ARBA00022532"/>
    </source>
</evidence>
<evidence type="ECO:0000256" key="9">
    <source>
        <dbReference type="RuleBase" id="RU003423"/>
    </source>
</evidence>
<dbReference type="InterPro" id="IPR023213">
    <property type="entry name" value="CAT-like_dom_sf"/>
</dbReference>
<feature type="domain" description="Lipoyl-binding" evidence="11">
    <location>
        <begin position="55"/>
        <end position="130"/>
    </location>
</feature>
<keyword evidence="13" id="KW-1185">Reference proteome</keyword>
<proteinExistence type="inferred from homology"/>
<dbReference type="GO" id="GO:0006099">
    <property type="term" value="P:tricarboxylic acid cycle"/>
    <property type="evidence" value="ECO:0007669"/>
    <property type="project" value="UniProtKB-KW"/>
</dbReference>
<dbReference type="FunCoup" id="A7AQM6">
    <property type="interactions" value="339"/>
</dbReference>
<dbReference type="Gene3D" id="2.40.50.100">
    <property type="match status" value="1"/>
</dbReference>
<dbReference type="InterPro" id="IPR000089">
    <property type="entry name" value="Biotin_lipoyl"/>
</dbReference>
<evidence type="ECO:0000256" key="1">
    <source>
        <dbReference type="ARBA" id="ARBA00001938"/>
    </source>
</evidence>
<dbReference type="InterPro" id="IPR050537">
    <property type="entry name" value="2-oxoacid_dehydrogenase"/>
</dbReference>
<evidence type="ECO:0000256" key="8">
    <source>
        <dbReference type="ARBA" id="ARBA00023315"/>
    </source>
</evidence>
<dbReference type="Proteomes" id="UP000002173">
    <property type="component" value="Unassembled WGS sequence"/>
</dbReference>
<reference evidence="13" key="2">
    <citation type="journal article" date="2020" name="Data Brief">
        <title>Transcriptome dataset of Babesia bovis life stages within vertebrate and invertebrate hosts.</title>
        <authorList>
            <person name="Ueti M.W."/>
            <person name="Johnson W.C."/>
            <person name="Kappmeyer L.S."/>
            <person name="Herndon D.R."/>
            <person name="Mousel M.R."/>
            <person name="Reif K.E."/>
            <person name="Taus N.S."/>
            <person name="Ifeonu O.O."/>
            <person name="Silva J.C."/>
            <person name="Suarez C.E."/>
            <person name="Brayton K.A."/>
        </authorList>
    </citation>
    <scope>NUCLEOTIDE SEQUENCE [LARGE SCALE GENOMIC DNA]</scope>
</reference>
<dbReference type="AlphaFoldDB" id="A7AQM6"/>
<comment type="caution">
    <text evidence="12">The sequence shown here is derived from an EMBL/GenBank/DDBJ whole genome shotgun (WGS) entry which is preliminary data.</text>
</comment>
<evidence type="ECO:0000256" key="10">
    <source>
        <dbReference type="SAM" id="MobiDB-lite"/>
    </source>
</evidence>
<evidence type="ECO:0000259" key="11">
    <source>
        <dbReference type="PROSITE" id="PS50968"/>
    </source>
</evidence>
<dbReference type="SUPFAM" id="SSF51230">
    <property type="entry name" value="Single hybrid motif"/>
    <property type="match status" value="1"/>
</dbReference>
<dbReference type="Pfam" id="PF00198">
    <property type="entry name" value="2-oxoacid_dh"/>
    <property type="match status" value="1"/>
</dbReference>
<evidence type="ECO:0000256" key="5">
    <source>
        <dbReference type="ARBA" id="ARBA00022679"/>
    </source>
</evidence>
<reference evidence="12 13" key="1">
    <citation type="journal article" date="2007" name="PLoS Pathog.">
        <title>Genome sequence of Babesia bovis and comparative analysis of apicomplexan hemoprotozoa.</title>
        <authorList>
            <person name="Brayton K.A."/>
            <person name="Lau A.O.T."/>
            <person name="Herndon D.R."/>
            <person name="Hannick L."/>
            <person name="Kappmeyer L.S."/>
            <person name="Berens S.J."/>
            <person name="Bidwell S.L."/>
            <person name="Brown W.C."/>
            <person name="Crabtree J."/>
            <person name="Fadrosh D."/>
            <person name="Feldblum T."/>
            <person name="Forberger H.A."/>
            <person name="Haas B.J."/>
            <person name="Howell J.M."/>
            <person name="Khouri H."/>
            <person name="Koo H."/>
            <person name="Mann D.J."/>
            <person name="Norimine J."/>
            <person name="Paulsen I.T."/>
            <person name="Radune D."/>
            <person name="Ren Q."/>
            <person name="Smith R.K. Jr."/>
            <person name="Suarez C.E."/>
            <person name="White O."/>
            <person name="Wortman J.R."/>
            <person name="Knowles D.P. Jr."/>
            <person name="McElwain T.F."/>
            <person name="Nene V.M."/>
        </authorList>
    </citation>
    <scope>NUCLEOTIDE SEQUENCE [LARGE SCALE GENOMIC DNA]</scope>
    <source>
        <strain evidence="12">T2Bo</strain>
    </source>
</reference>
<dbReference type="Pfam" id="PF00364">
    <property type="entry name" value="Biotin_lipoyl"/>
    <property type="match status" value="1"/>
</dbReference>
<keyword evidence="8 9" id="KW-0012">Acyltransferase</keyword>
<dbReference type="InterPro" id="IPR011053">
    <property type="entry name" value="Single_hybrid_motif"/>
</dbReference>
<dbReference type="InParanoid" id="A7AQM6"/>
<dbReference type="PROSITE" id="PS00189">
    <property type="entry name" value="LIPOYL"/>
    <property type="match status" value="1"/>
</dbReference>
<dbReference type="PANTHER" id="PTHR43416">
    <property type="entry name" value="DIHYDROLIPOYLLYSINE-RESIDUE SUCCINYLTRANSFERASE COMPONENT OF 2-OXOGLUTARATE DEHYDROGENASE COMPLEX, MITOCHONDRIAL-RELATED"/>
    <property type="match status" value="1"/>
</dbReference>
<evidence type="ECO:0000256" key="6">
    <source>
        <dbReference type="ARBA" id="ARBA00022823"/>
    </source>
</evidence>